<feature type="domain" description="Peptidase C14 caspase" evidence="1">
    <location>
        <begin position="7"/>
        <end position="150"/>
    </location>
</feature>
<dbReference type="Gene3D" id="3.40.50.1460">
    <property type="match status" value="1"/>
</dbReference>
<dbReference type="InterPro" id="IPR011600">
    <property type="entry name" value="Pept_C14_caspase"/>
</dbReference>
<evidence type="ECO:0000259" key="1">
    <source>
        <dbReference type="Pfam" id="PF00656"/>
    </source>
</evidence>
<feature type="non-terminal residue" evidence="2">
    <location>
        <position position="162"/>
    </location>
</feature>
<accession>A0A815RZU6</accession>
<organism evidence="2 3">
    <name type="scientific">Adineta ricciae</name>
    <name type="common">Rotifer</name>
    <dbReference type="NCBI Taxonomy" id="249248"/>
    <lineage>
        <taxon>Eukaryota</taxon>
        <taxon>Metazoa</taxon>
        <taxon>Spiralia</taxon>
        <taxon>Gnathifera</taxon>
        <taxon>Rotifera</taxon>
        <taxon>Eurotatoria</taxon>
        <taxon>Bdelloidea</taxon>
        <taxon>Adinetida</taxon>
        <taxon>Adinetidae</taxon>
        <taxon>Adineta</taxon>
    </lineage>
</organism>
<sequence length="162" mass="18360">MANKLRRKVALTIGNGDYTRSDNKLTHCTKNAADLSDLLQKIGFDINEIHTNIKRDDEMNIIFQKFANTIEDDDIILFYFSGHGYQIDHVNYLIPIGDKYIENESDIADFGVNAEHALELLLEKKKSYAMIFILDSPTSYSFKDKSESGSTIKEINVDSSLG</sequence>
<dbReference type="GO" id="GO:0006508">
    <property type="term" value="P:proteolysis"/>
    <property type="evidence" value="ECO:0007669"/>
    <property type="project" value="InterPro"/>
</dbReference>
<dbReference type="Proteomes" id="UP000663852">
    <property type="component" value="Unassembled WGS sequence"/>
</dbReference>
<reference evidence="2" key="1">
    <citation type="submission" date="2021-02" db="EMBL/GenBank/DDBJ databases">
        <authorList>
            <person name="Nowell W R."/>
        </authorList>
    </citation>
    <scope>NUCLEOTIDE SEQUENCE</scope>
</reference>
<dbReference type="InterPro" id="IPR029030">
    <property type="entry name" value="Caspase-like_dom_sf"/>
</dbReference>
<dbReference type="OrthoDB" id="417046at2759"/>
<dbReference type="InterPro" id="IPR052039">
    <property type="entry name" value="Caspase-related_regulators"/>
</dbReference>
<dbReference type="PANTHER" id="PTHR22576">
    <property type="entry name" value="MUCOSA ASSOCIATED LYMPHOID TISSUE LYMPHOMA TRANSLOCATION PROTEIN 1/PARACASPASE"/>
    <property type="match status" value="1"/>
</dbReference>
<proteinExistence type="predicted"/>
<dbReference type="SUPFAM" id="SSF52129">
    <property type="entry name" value="Caspase-like"/>
    <property type="match status" value="1"/>
</dbReference>
<dbReference type="PANTHER" id="PTHR22576:SF37">
    <property type="entry name" value="MUCOSA-ASSOCIATED LYMPHOID TISSUE LYMPHOMA TRANSLOCATION PROTEIN 1"/>
    <property type="match status" value="1"/>
</dbReference>
<dbReference type="EMBL" id="CAJNOJ010000561">
    <property type="protein sequence ID" value="CAF1484989.1"/>
    <property type="molecule type" value="Genomic_DNA"/>
</dbReference>
<dbReference type="GO" id="GO:0004197">
    <property type="term" value="F:cysteine-type endopeptidase activity"/>
    <property type="evidence" value="ECO:0007669"/>
    <property type="project" value="InterPro"/>
</dbReference>
<dbReference type="Pfam" id="PF00656">
    <property type="entry name" value="Peptidase_C14"/>
    <property type="match status" value="1"/>
</dbReference>
<protein>
    <recommendedName>
        <fullName evidence="1">Peptidase C14 caspase domain-containing protein</fullName>
    </recommendedName>
</protein>
<name>A0A815RZU6_ADIRI</name>
<evidence type="ECO:0000313" key="3">
    <source>
        <dbReference type="Proteomes" id="UP000663852"/>
    </source>
</evidence>
<comment type="caution">
    <text evidence="2">The sequence shown here is derived from an EMBL/GenBank/DDBJ whole genome shotgun (WGS) entry which is preliminary data.</text>
</comment>
<dbReference type="AlphaFoldDB" id="A0A815RZU6"/>
<gene>
    <name evidence="2" type="ORF">EDS130_LOCUS41670</name>
</gene>
<evidence type="ECO:0000313" key="2">
    <source>
        <dbReference type="EMBL" id="CAF1484989.1"/>
    </source>
</evidence>